<reference evidence="1" key="1">
    <citation type="submission" date="2022-09" db="EMBL/GenBank/DDBJ databases">
        <authorList>
            <person name="Cesa-Luna C."/>
            <person name="Girard L."/>
            <person name="Lood C."/>
            <person name="Hofte M."/>
            <person name="De Mot R."/>
        </authorList>
    </citation>
    <scope>NUCLEOTIDE SEQUENCE</scope>
    <source>
        <strain evidence="1">B1M3-32</strain>
    </source>
</reference>
<evidence type="ECO:0000313" key="2">
    <source>
        <dbReference type="Proteomes" id="UP001139955"/>
    </source>
</evidence>
<keyword evidence="2" id="KW-1185">Reference proteome</keyword>
<evidence type="ECO:0000313" key="1">
    <source>
        <dbReference type="EMBL" id="MCU7247253.1"/>
    </source>
</evidence>
<dbReference type="AlphaFoldDB" id="A0A9X2XEQ7"/>
<sequence>MSKQVCVDCITDSYLQTNFSDNDVDECDYCNEERPVVTLEELVEELEEAIQASFTESPRIL</sequence>
<dbReference type="EMBL" id="JAOSKY010000002">
    <property type="protein sequence ID" value="MCU7247253.1"/>
    <property type="molecule type" value="Genomic_DNA"/>
</dbReference>
<comment type="caution">
    <text evidence="1">The sequence shown here is derived from an EMBL/GenBank/DDBJ whole genome shotgun (WGS) entry which is preliminary data.</text>
</comment>
<accession>A0A9X2XEQ7</accession>
<dbReference type="Proteomes" id="UP001139955">
    <property type="component" value="Unassembled WGS sequence"/>
</dbReference>
<dbReference type="RefSeq" id="WP_301621232.1">
    <property type="nucleotide sequence ID" value="NZ_JAOSKY010000002.1"/>
</dbReference>
<reference evidence="1" key="2">
    <citation type="journal article" date="2023" name="mSystems">
        <title>Charting the Lipopeptidome of Nonpathogenic Pseudomonas.</title>
        <authorList>
            <person name="Cesa-Luna C."/>
            <person name="Geudens N."/>
            <person name="Girard L."/>
            <person name="De Roo V."/>
            <person name="Maklad H.R."/>
            <person name="Martins J.C."/>
            <person name="Hofte M."/>
            <person name="De Mot R."/>
        </authorList>
    </citation>
    <scope>NUCLEOTIDE SEQUENCE</scope>
    <source>
        <strain evidence="1">B1M3-32</strain>
    </source>
</reference>
<protein>
    <submittedName>
        <fullName evidence="1">Uncharacterized protein</fullName>
    </submittedName>
</protein>
<name>A0A9X2XEQ7_9PSED</name>
<organism evidence="1 2">
    <name type="scientific">Pseudomonas koreensis</name>
    <dbReference type="NCBI Taxonomy" id="198620"/>
    <lineage>
        <taxon>Bacteria</taxon>
        <taxon>Pseudomonadati</taxon>
        <taxon>Pseudomonadota</taxon>
        <taxon>Gammaproteobacteria</taxon>
        <taxon>Pseudomonadales</taxon>
        <taxon>Pseudomonadaceae</taxon>
        <taxon>Pseudomonas</taxon>
    </lineage>
</organism>
<proteinExistence type="predicted"/>
<gene>
    <name evidence="1" type="ORF">OC940_05505</name>
</gene>